<accession>A0A3M4L0H4</accession>
<dbReference type="InterPro" id="IPR047817">
    <property type="entry name" value="ABC2_TM_bact-type"/>
</dbReference>
<dbReference type="PROSITE" id="PS51012">
    <property type="entry name" value="ABC_TM2"/>
    <property type="match status" value="1"/>
</dbReference>
<comment type="caution">
    <text evidence="5">Lacks conserved residue(s) required for the propagation of feature annotation.</text>
</comment>
<dbReference type="GO" id="GO:0140359">
    <property type="term" value="F:ABC-type transporter activity"/>
    <property type="evidence" value="ECO:0007669"/>
    <property type="project" value="InterPro"/>
</dbReference>
<feature type="transmembrane region" description="Helical" evidence="5">
    <location>
        <begin position="7"/>
        <end position="27"/>
    </location>
</feature>
<feature type="transmembrane region" description="Helical" evidence="5">
    <location>
        <begin position="159"/>
        <end position="181"/>
    </location>
</feature>
<dbReference type="InterPro" id="IPR051784">
    <property type="entry name" value="Nod_factor_ABC_transporter"/>
</dbReference>
<evidence type="ECO:0000256" key="4">
    <source>
        <dbReference type="ARBA" id="ARBA00023136"/>
    </source>
</evidence>
<keyword evidence="3 5" id="KW-1133">Transmembrane helix</keyword>
<reference evidence="7 8" key="1">
    <citation type="submission" date="2018-08" db="EMBL/GenBank/DDBJ databases">
        <title>Recombination of ecologically and evolutionarily significant loci maintains genetic cohesion in the Pseudomonas syringae species complex.</title>
        <authorList>
            <person name="Dillon M."/>
            <person name="Thakur S."/>
            <person name="Almeida R.N.D."/>
            <person name="Weir B.S."/>
            <person name="Guttman D.S."/>
        </authorList>
    </citation>
    <scope>NUCLEOTIDE SEQUENCE [LARGE SCALE GENOMIC DNA]</scope>
    <source>
        <strain evidence="7 8">ICMP 19074</strain>
    </source>
</reference>
<sequence>MMLGRSWARLIEIVYMPTISIFQWIFLKNYFSSLGMKEVGQVLLLSWLMWELIFRSKQGTVMSLFEDMWSRSLGQIFTTPITHFELLAACYIVGFIRAALGLSLAVVVIIVTNDFNIISSDFTYVFFIMLGLAISGSLSLITSGFVIRWGIRAENLAWAFMATLAPLSGVLNPVTALPAWLQHISYLLPTTYLFECLRSLISHDNVDEGLMVRACGMTLLWLVLGMVIYSAMFKVSRESGNLVKGAE</sequence>
<keyword evidence="2 5" id="KW-0812">Transmembrane</keyword>
<comment type="subcellular location">
    <subcellularLocation>
        <location evidence="5">Cell inner membrane</location>
        <topology evidence="5">Multi-pass membrane protein</topology>
    </subcellularLocation>
    <subcellularLocation>
        <location evidence="1">Membrane</location>
        <topology evidence="1">Multi-pass membrane protein</topology>
    </subcellularLocation>
</comment>
<feature type="transmembrane region" description="Helical" evidence="5">
    <location>
        <begin position="210"/>
        <end position="229"/>
    </location>
</feature>
<evidence type="ECO:0000256" key="2">
    <source>
        <dbReference type="ARBA" id="ARBA00022692"/>
    </source>
</evidence>
<comment type="similarity">
    <text evidence="5">Belongs to the ABC-2 integral membrane protein family.</text>
</comment>
<evidence type="ECO:0000313" key="7">
    <source>
        <dbReference type="EMBL" id="RMQ34824.1"/>
    </source>
</evidence>
<dbReference type="PANTHER" id="PTHR43229">
    <property type="entry name" value="NODULATION PROTEIN J"/>
    <property type="match status" value="1"/>
</dbReference>
<dbReference type="Proteomes" id="UP000273140">
    <property type="component" value="Unassembled WGS sequence"/>
</dbReference>
<feature type="domain" description="ABC transmembrane type-2" evidence="6">
    <location>
        <begin position="8"/>
        <end position="236"/>
    </location>
</feature>
<dbReference type="PANTHER" id="PTHR43229:SF3">
    <property type="entry name" value="ABC-TYPE MULTIDRUG TRANSPORT SYSTEM, PERMEASE COMPONENT"/>
    <property type="match status" value="1"/>
</dbReference>
<dbReference type="GO" id="GO:0005886">
    <property type="term" value="C:plasma membrane"/>
    <property type="evidence" value="ECO:0007669"/>
    <property type="project" value="UniProtKB-SubCell"/>
</dbReference>
<dbReference type="AlphaFoldDB" id="A0A3M4L0H4"/>
<protein>
    <recommendedName>
        <fullName evidence="5">Transport permease protein</fullName>
    </recommendedName>
</protein>
<evidence type="ECO:0000256" key="3">
    <source>
        <dbReference type="ARBA" id="ARBA00022989"/>
    </source>
</evidence>
<evidence type="ECO:0000313" key="8">
    <source>
        <dbReference type="Proteomes" id="UP000273140"/>
    </source>
</evidence>
<keyword evidence="4 5" id="KW-0472">Membrane</keyword>
<keyword evidence="5" id="KW-0813">Transport</keyword>
<feature type="transmembrane region" description="Helical" evidence="5">
    <location>
        <begin position="86"/>
        <end position="112"/>
    </location>
</feature>
<feature type="transmembrane region" description="Helical" evidence="5">
    <location>
        <begin position="124"/>
        <end position="147"/>
    </location>
</feature>
<dbReference type="InterPro" id="IPR013525">
    <property type="entry name" value="ABC2_TM"/>
</dbReference>
<proteinExistence type="inferred from homology"/>
<dbReference type="EMBL" id="RBRB01000133">
    <property type="protein sequence ID" value="RMQ34824.1"/>
    <property type="molecule type" value="Genomic_DNA"/>
</dbReference>
<gene>
    <name evidence="7" type="ORF">ALQ07_200065</name>
</gene>
<comment type="caution">
    <text evidence="7">The sequence shown here is derived from an EMBL/GenBank/DDBJ whole genome shotgun (WGS) entry which is preliminary data.</text>
</comment>
<organism evidence="7 8">
    <name type="scientific">Pseudomonas syringae pv. actinidiae</name>
    <dbReference type="NCBI Taxonomy" id="103796"/>
    <lineage>
        <taxon>Bacteria</taxon>
        <taxon>Pseudomonadati</taxon>
        <taxon>Pseudomonadota</taxon>
        <taxon>Gammaproteobacteria</taxon>
        <taxon>Pseudomonadales</taxon>
        <taxon>Pseudomonadaceae</taxon>
        <taxon>Pseudomonas</taxon>
        <taxon>Pseudomonas syringae</taxon>
    </lineage>
</organism>
<keyword evidence="5" id="KW-1003">Cell membrane</keyword>
<evidence type="ECO:0000256" key="1">
    <source>
        <dbReference type="ARBA" id="ARBA00004141"/>
    </source>
</evidence>
<evidence type="ECO:0000256" key="5">
    <source>
        <dbReference type="RuleBase" id="RU361157"/>
    </source>
</evidence>
<evidence type="ECO:0000259" key="6">
    <source>
        <dbReference type="PROSITE" id="PS51012"/>
    </source>
</evidence>
<dbReference type="Pfam" id="PF01061">
    <property type="entry name" value="ABC2_membrane"/>
    <property type="match status" value="1"/>
</dbReference>
<name>A0A3M4L0H4_PSESF</name>